<feature type="domain" description="Azaphilone pigments biosynthesis cluster protein L N-terminal" evidence="2">
    <location>
        <begin position="2"/>
        <end position="208"/>
    </location>
</feature>
<accession>A0A9P9IJI3</accession>
<evidence type="ECO:0000259" key="2">
    <source>
        <dbReference type="Pfam" id="PF17111"/>
    </source>
</evidence>
<dbReference type="Pfam" id="PF17111">
    <property type="entry name" value="PigL_N"/>
    <property type="match status" value="1"/>
</dbReference>
<dbReference type="EMBL" id="JAGMUV010000024">
    <property type="protein sequence ID" value="KAH7121565.1"/>
    <property type="molecule type" value="Genomic_DNA"/>
</dbReference>
<name>A0A9P9IJI3_9HYPO</name>
<reference evidence="3" key="1">
    <citation type="journal article" date="2021" name="Nat. Commun.">
        <title>Genetic determinants of endophytism in the Arabidopsis root mycobiome.</title>
        <authorList>
            <person name="Mesny F."/>
            <person name="Miyauchi S."/>
            <person name="Thiergart T."/>
            <person name="Pickel B."/>
            <person name="Atanasova L."/>
            <person name="Karlsson M."/>
            <person name="Huettel B."/>
            <person name="Barry K.W."/>
            <person name="Haridas S."/>
            <person name="Chen C."/>
            <person name="Bauer D."/>
            <person name="Andreopoulos W."/>
            <person name="Pangilinan J."/>
            <person name="LaButti K."/>
            <person name="Riley R."/>
            <person name="Lipzen A."/>
            <person name="Clum A."/>
            <person name="Drula E."/>
            <person name="Henrissat B."/>
            <person name="Kohler A."/>
            <person name="Grigoriev I.V."/>
            <person name="Martin F.M."/>
            <person name="Hacquard S."/>
        </authorList>
    </citation>
    <scope>NUCLEOTIDE SEQUENCE</scope>
    <source>
        <strain evidence="3">MPI-CAGE-AT-0147</strain>
    </source>
</reference>
<feature type="chain" id="PRO_5040286477" description="Azaphilone pigments biosynthesis cluster protein L N-terminal domain-containing protein" evidence="1">
    <location>
        <begin position="22"/>
        <end position="419"/>
    </location>
</feature>
<dbReference type="AlphaFoldDB" id="A0A9P9IJI3"/>
<evidence type="ECO:0000313" key="4">
    <source>
        <dbReference type="Proteomes" id="UP000738349"/>
    </source>
</evidence>
<proteinExistence type="predicted"/>
<evidence type="ECO:0000313" key="3">
    <source>
        <dbReference type="EMBL" id="KAH7121565.1"/>
    </source>
</evidence>
<protein>
    <recommendedName>
        <fullName evidence="2">Azaphilone pigments biosynthesis cluster protein L N-terminal domain-containing protein</fullName>
    </recommendedName>
</protein>
<dbReference type="InterPro" id="IPR031348">
    <property type="entry name" value="PigL_N"/>
</dbReference>
<dbReference type="OrthoDB" id="5068804at2759"/>
<comment type="caution">
    <text evidence="3">The sequence shown here is derived from an EMBL/GenBank/DDBJ whole genome shotgun (WGS) entry which is preliminary data.</text>
</comment>
<sequence>MAEALGVVSALIAIVTAAAQASHMLHDTVQSFKTHQTTVQQLISELRALARVLDSLKDHVGIEDGTFVPLQFPLIQCTRACREMRELIEKRSTRSSGSRTSFRDWANLRYMKSNLTDFTNMLAGYKSTINIALADANLRATKVTLDALNEYKGMIQDTKYDLEHHLSDINHRLQSFVPSSQEHATTLTADLERISNERDGIERCLTICSDFLTQINTVQFQLIPTQIAPSENPSAETPIAHPTLATTMTSSTVKCCKTLVTDHISLLQVLRQNTEASLQLESTTTRDMGPDAEGDLERLRSEVDSTKQRLALFDDAFSWASSGRVHIVEDITVGDNSSQVCTSMDDLISVKRATAGHGSLQIFGSMPPDVLIDILRGQNERQLIQDRDKPAENDLANSAAPAAELYISTSGGGSPSTTK</sequence>
<organism evidence="3 4">
    <name type="scientific">Dactylonectria macrodidyma</name>
    <dbReference type="NCBI Taxonomy" id="307937"/>
    <lineage>
        <taxon>Eukaryota</taxon>
        <taxon>Fungi</taxon>
        <taxon>Dikarya</taxon>
        <taxon>Ascomycota</taxon>
        <taxon>Pezizomycotina</taxon>
        <taxon>Sordariomycetes</taxon>
        <taxon>Hypocreomycetidae</taxon>
        <taxon>Hypocreales</taxon>
        <taxon>Nectriaceae</taxon>
        <taxon>Dactylonectria</taxon>
    </lineage>
</organism>
<keyword evidence="1" id="KW-0732">Signal</keyword>
<feature type="signal peptide" evidence="1">
    <location>
        <begin position="1"/>
        <end position="21"/>
    </location>
</feature>
<gene>
    <name evidence="3" type="ORF">EDB81DRAFT_230256</name>
</gene>
<dbReference type="Proteomes" id="UP000738349">
    <property type="component" value="Unassembled WGS sequence"/>
</dbReference>
<evidence type="ECO:0000256" key="1">
    <source>
        <dbReference type="SAM" id="SignalP"/>
    </source>
</evidence>
<keyword evidence="4" id="KW-1185">Reference proteome</keyword>